<dbReference type="SUPFAM" id="SSF63848">
    <property type="entry name" value="Cell-division inhibitor MinC, C-terminal domain"/>
    <property type="match status" value="1"/>
</dbReference>
<reference evidence="9 10" key="1">
    <citation type="submission" date="2014-01" db="EMBL/GenBank/DDBJ databases">
        <title>Roseivivax halodurans JCM 10272 Genome Sequencing.</title>
        <authorList>
            <person name="Lai Q."/>
            <person name="Li G."/>
            <person name="Shao Z."/>
        </authorList>
    </citation>
    <scope>NUCLEOTIDE SEQUENCE [LARGE SCALE GENOMIC DNA]</scope>
    <source>
        <strain evidence="9 10">JCM 10272</strain>
    </source>
</reference>
<evidence type="ECO:0000256" key="5">
    <source>
        <dbReference type="ARBA" id="ARBA00025606"/>
    </source>
</evidence>
<evidence type="ECO:0000259" key="7">
    <source>
        <dbReference type="Pfam" id="PF03775"/>
    </source>
</evidence>
<dbReference type="PATRIC" id="fig|1449350.3.peg.3988"/>
<dbReference type="Pfam" id="PF03775">
    <property type="entry name" value="MinC_C"/>
    <property type="match status" value="1"/>
</dbReference>
<evidence type="ECO:0000256" key="4">
    <source>
        <dbReference type="ARBA" id="ARBA00023306"/>
    </source>
</evidence>
<dbReference type="PANTHER" id="PTHR34108">
    <property type="entry name" value="SEPTUM SITE-DETERMINING PROTEIN MINC"/>
    <property type="match status" value="1"/>
</dbReference>
<dbReference type="NCBIfam" id="TIGR01222">
    <property type="entry name" value="minC"/>
    <property type="match status" value="1"/>
</dbReference>
<evidence type="ECO:0000256" key="6">
    <source>
        <dbReference type="HAMAP-Rule" id="MF_00267"/>
    </source>
</evidence>
<evidence type="ECO:0000259" key="8">
    <source>
        <dbReference type="Pfam" id="PF05209"/>
    </source>
</evidence>
<dbReference type="GO" id="GO:1901891">
    <property type="term" value="P:regulation of cell septum assembly"/>
    <property type="evidence" value="ECO:0007669"/>
    <property type="project" value="InterPro"/>
</dbReference>
<dbReference type="InterPro" id="IPR016098">
    <property type="entry name" value="CAP/MinC_C"/>
</dbReference>
<dbReference type="Gene3D" id="3.30.70.260">
    <property type="match status" value="1"/>
</dbReference>
<keyword evidence="2 6" id="KW-0132">Cell division</keyword>
<sequence>MTDTHTASPGGASPARVRPFKFRGRYFTAITLRIGSGPIDQGFFDALDRHLRQTPQFFEKAPMLIDVEEAGAEVGEANIKTLVSELRARRLLPFGILNATGRLAEAAAASGLILVEAGQDGPLRERAPTQEQVPSRSPEVTARAERVKAKFVGAAAAASPPPAPQNRVVTQPVRSGQVVIADQGDLIVIGPVSSGAELIAAGNIHVYGRLRGRAMAGAHGDESARIFCQALEAELVAIAGHYRTPDNYSDDVRGARVQVSLEDDTLHMSVLG</sequence>
<dbReference type="InterPro" id="IPR007874">
    <property type="entry name" value="MinC_N"/>
</dbReference>
<organism evidence="9 10">
    <name type="scientific">Roseivivax halodurans JCM 10272</name>
    <dbReference type="NCBI Taxonomy" id="1449350"/>
    <lineage>
        <taxon>Bacteria</taxon>
        <taxon>Pseudomonadati</taxon>
        <taxon>Pseudomonadota</taxon>
        <taxon>Alphaproteobacteria</taxon>
        <taxon>Rhodobacterales</taxon>
        <taxon>Roseobacteraceae</taxon>
        <taxon>Roseivivax</taxon>
    </lineage>
</organism>
<dbReference type="InterPro" id="IPR036145">
    <property type="entry name" value="MinC_C_sf"/>
</dbReference>
<evidence type="ECO:0000313" key="10">
    <source>
        <dbReference type="Proteomes" id="UP000022447"/>
    </source>
</evidence>
<keyword evidence="3 6" id="KW-0717">Septation</keyword>
<comment type="function">
    <text evidence="5 6">Cell division inhibitor that blocks the formation of polar Z ring septums. Rapidly oscillates between the poles of the cell to destabilize FtsZ filaments that have formed before they mature into polar Z rings. Prevents FtsZ polymerization.</text>
</comment>
<feature type="domain" description="Septum formation inhibitor MinC C-terminal" evidence="7">
    <location>
        <begin position="168"/>
        <end position="268"/>
    </location>
</feature>
<dbReference type="GO" id="GO:0000902">
    <property type="term" value="P:cell morphogenesis"/>
    <property type="evidence" value="ECO:0007669"/>
    <property type="project" value="InterPro"/>
</dbReference>
<name>X7ECG9_9RHOB</name>
<dbReference type="eggNOG" id="COG0850">
    <property type="taxonomic scope" value="Bacteria"/>
</dbReference>
<dbReference type="AlphaFoldDB" id="X7ECG9"/>
<dbReference type="RefSeq" id="WP_037266707.1">
    <property type="nucleotide sequence ID" value="NZ_JALZ01000050.1"/>
</dbReference>
<comment type="subunit">
    <text evidence="6">Interacts with MinD and FtsZ.</text>
</comment>
<dbReference type="GO" id="GO:0000917">
    <property type="term" value="P:division septum assembly"/>
    <property type="evidence" value="ECO:0007669"/>
    <property type="project" value="UniProtKB-KW"/>
</dbReference>
<dbReference type="InterPro" id="IPR013033">
    <property type="entry name" value="MinC"/>
</dbReference>
<dbReference type="STRING" id="1449350.OCH239_16915"/>
<dbReference type="HAMAP" id="MF_00267">
    <property type="entry name" value="MinC"/>
    <property type="match status" value="1"/>
</dbReference>
<accession>X7ECG9</accession>
<evidence type="ECO:0000256" key="2">
    <source>
        <dbReference type="ARBA" id="ARBA00022618"/>
    </source>
</evidence>
<comment type="caution">
    <text evidence="9">The sequence shown here is derived from an EMBL/GenBank/DDBJ whole genome shotgun (WGS) entry which is preliminary data.</text>
</comment>
<dbReference type="Proteomes" id="UP000022447">
    <property type="component" value="Unassembled WGS sequence"/>
</dbReference>
<dbReference type="PANTHER" id="PTHR34108:SF1">
    <property type="entry name" value="SEPTUM SITE-DETERMINING PROTEIN MINC"/>
    <property type="match status" value="1"/>
</dbReference>
<dbReference type="GO" id="GO:0051302">
    <property type="term" value="P:regulation of cell division"/>
    <property type="evidence" value="ECO:0007669"/>
    <property type="project" value="InterPro"/>
</dbReference>
<dbReference type="Gene3D" id="2.160.20.70">
    <property type="match status" value="1"/>
</dbReference>
<protein>
    <recommendedName>
        <fullName evidence="6">Probable septum site-determining protein MinC</fullName>
    </recommendedName>
</protein>
<gene>
    <name evidence="6" type="primary">minC</name>
    <name evidence="9" type="ORF">OCH239_16915</name>
</gene>
<dbReference type="EMBL" id="JALZ01000050">
    <property type="protein sequence ID" value="ETX12813.1"/>
    <property type="molecule type" value="Genomic_DNA"/>
</dbReference>
<comment type="similarity">
    <text evidence="1 6">Belongs to the MinC family.</text>
</comment>
<feature type="domain" description="Septum formation inhibitor MinC N-terminal" evidence="8">
    <location>
        <begin position="20"/>
        <end position="93"/>
    </location>
</feature>
<dbReference type="Pfam" id="PF05209">
    <property type="entry name" value="MinC_N"/>
    <property type="match status" value="1"/>
</dbReference>
<dbReference type="InterPro" id="IPR005526">
    <property type="entry name" value="Septum_form_inhib_MinC_C"/>
</dbReference>
<evidence type="ECO:0000256" key="1">
    <source>
        <dbReference type="ARBA" id="ARBA00006291"/>
    </source>
</evidence>
<evidence type="ECO:0000313" key="9">
    <source>
        <dbReference type="EMBL" id="ETX12813.1"/>
    </source>
</evidence>
<evidence type="ECO:0000256" key="3">
    <source>
        <dbReference type="ARBA" id="ARBA00023210"/>
    </source>
</evidence>
<keyword evidence="10" id="KW-1185">Reference proteome</keyword>
<keyword evidence="4 6" id="KW-0131">Cell cycle</keyword>
<proteinExistence type="inferred from homology"/>